<keyword evidence="1" id="KW-0812">Transmembrane</keyword>
<sequence>MGQWIDLLARVRVSRDSRRAPDDRSDFLHGASKVKWLRTLAALIILASLSGTAGAACTISVVSANFGSYSGSALDPGAVPVTISCASGEAYDVGLSAGMGQGATVSSRKLTGPGGAVLAYTLFQDPGRSIVWGNTSGTNSETGTGTDSEQILNMYPRLAAGQFIAPGTYTDTVTARVSSSSTETTTFTITAIVQAACTVESQSLSFGGYAGLETDGVAVVTVTCTNTTTYNLGLSVGDGNGATITTRRMTGPSSATLDYQLFQDSGRTTNWGDTVGADTMAGTGTGSAQSLSISGRIPSAQWVRPGSYSDVVIATVSY</sequence>
<dbReference type="OrthoDB" id="582666at2"/>
<dbReference type="SMART" id="SM00972">
    <property type="entry name" value="SCPU"/>
    <property type="match status" value="2"/>
</dbReference>
<dbReference type="InterPro" id="IPR007893">
    <property type="entry name" value="Spore_coat_U/FanG"/>
</dbReference>
<accession>A0A502G0Q9</accession>
<feature type="domain" description="Spore coat protein U/FanG" evidence="2">
    <location>
        <begin position="184"/>
        <end position="315"/>
    </location>
</feature>
<dbReference type="PANTHER" id="PTHR37089">
    <property type="entry name" value="PROTEIN U-RELATED"/>
    <property type="match status" value="1"/>
</dbReference>
<evidence type="ECO:0000259" key="2">
    <source>
        <dbReference type="Pfam" id="PF05229"/>
    </source>
</evidence>
<comment type="caution">
    <text evidence="3">The sequence shown here is derived from an EMBL/GenBank/DDBJ whole genome shotgun (WGS) entry which is preliminary data.</text>
</comment>
<evidence type="ECO:0000313" key="3">
    <source>
        <dbReference type="EMBL" id="TPG55349.1"/>
    </source>
</evidence>
<keyword evidence="4" id="KW-1185">Reference proteome</keyword>
<reference evidence="3 4" key="1">
    <citation type="journal article" date="2019" name="Environ. Microbiol.">
        <title>Species interactions and distinct microbial communities in high Arctic permafrost affected cryosols are associated with the CH4 and CO2 gas fluxes.</title>
        <authorList>
            <person name="Altshuler I."/>
            <person name="Hamel J."/>
            <person name="Turney S."/>
            <person name="Magnuson E."/>
            <person name="Levesque R."/>
            <person name="Greer C."/>
            <person name="Whyte L.G."/>
        </authorList>
    </citation>
    <scope>NUCLEOTIDE SEQUENCE [LARGE SCALE GENOMIC DNA]</scope>
    <source>
        <strain evidence="3 4">E6.1</strain>
    </source>
</reference>
<dbReference type="PANTHER" id="PTHR37089:SF4">
    <property type="entry name" value="EXPORTED PROTEIN"/>
    <property type="match status" value="1"/>
</dbReference>
<proteinExistence type="predicted"/>
<keyword evidence="1" id="KW-0472">Membrane</keyword>
<protein>
    <submittedName>
        <fullName evidence="3">Spore coat U domain-containing protein</fullName>
    </submittedName>
</protein>
<name>A0A502G0Q9_9SPHN</name>
<dbReference type="EMBL" id="RCZC01000002">
    <property type="protein sequence ID" value="TPG55349.1"/>
    <property type="molecule type" value="Genomic_DNA"/>
</dbReference>
<dbReference type="Pfam" id="PF05229">
    <property type="entry name" value="SCPU"/>
    <property type="match status" value="2"/>
</dbReference>
<dbReference type="Proteomes" id="UP000319931">
    <property type="component" value="Unassembled WGS sequence"/>
</dbReference>
<dbReference type="InterPro" id="IPR053167">
    <property type="entry name" value="Spore_coat_component"/>
</dbReference>
<organism evidence="3 4">
    <name type="scientific">Sphingomonas glacialis</name>
    <dbReference type="NCBI Taxonomy" id="658225"/>
    <lineage>
        <taxon>Bacteria</taxon>
        <taxon>Pseudomonadati</taxon>
        <taxon>Pseudomonadota</taxon>
        <taxon>Alphaproteobacteria</taxon>
        <taxon>Sphingomonadales</taxon>
        <taxon>Sphingomonadaceae</taxon>
        <taxon>Sphingomonas</taxon>
    </lineage>
</organism>
<feature type="transmembrane region" description="Helical" evidence="1">
    <location>
        <begin position="40"/>
        <end position="62"/>
    </location>
</feature>
<evidence type="ECO:0000313" key="4">
    <source>
        <dbReference type="Proteomes" id="UP000319931"/>
    </source>
</evidence>
<keyword evidence="1" id="KW-1133">Transmembrane helix</keyword>
<dbReference type="AlphaFoldDB" id="A0A502G0Q9"/>
<evidence type="ECO:0000256" key="1">
    <source>
        <dbReference type="SAM" id="Phobius"/>
    </source>
</evidence>
<gene>
    <name evidence="3" type="ORF">EAH76_09905</name>
</gene>
<feature type="domain" description="Spore coat protein U/FanG" evidence="2">
    <location>
        <begin position="50"/>
        <end position="175"/>
    </location>
</feature>